<dbReference type="PRINTS" id="PR00081">
    <property type="entry name" value="GDHRDH"/>
</dbReference>
<evidence type="ECO:0000313" key="6">
    <source>
        <dbReference type="Proteomes" id="UP001589733"/>
    </source>
</evidence>
<dbReference type="EMBL" id="JBHLYR010000091">
    <property type="protein sequence ID" value="MFB9995406.1"/>
    <property type="molecule type" value="Genomic_DNA"/>
</dbReference>
<feature type="domain" description="Ketoreductase" evidence="4">
    <location>
        <begin position="3"/>
        <end position="168"/>
    </location>
</feature>
<comment type="similarity">
    <text evidence="1 3">Belongs to the short-chain dehydrogenases/reductases (SDR) family.</text>
</comment>
<keyword evidence="6" id="KW-1185">Reference proteome</keyword>
<dbReference type="PANTHER" id="PTHR43976:SF16">
    <property type="entry name" value="SHORT-CHAIN DEHYDROGENASE_REDUCTASE FAMILY PROTEIN"/>
    <property type="match status" value="1"/>
</dbReference>
<dbReference type="PRINTS" id="PR00080">
    <property type="entry name" value="SDRFAMILY"/>
</dbReference>
<evidence type="ECO:0000259" key="4">
    <source>
        <dbReference type="SMART" id="SM00822"/>
    </source>
</evidence>
<dbReference type="CDD" id="cd05374">
    <property type="entry name" value="17beta-HSD-like_SDR_c"/>
    <property type="match status" value="1"/>
</dbReference>
<protein>
    <submittedName>
        <fullName evidence="5">SDR family oxidoreductase</fullName>
        <ecNumber evidence="5">1.1.-.-</ecNumber>
    </submittedName>
</protein>
<name>A0ABV6BAG5_9DEIO</name>
<dbReference type="InterPro" id="IPR036291">
    <property type="entry name" value="NAD(P)-bd_dom_sf"/>
</dbReference>
<dbReference type="Proteomes" id="UP001589733">
    <property type="component" value="Unassembled WGS sequence"/>
</dbReference>
<organism evidence="5 6">
    <name type="scientific">Deinococcus oregonensis</name>
    <dbReference type="NCBI Taxonomy" id="1805970"/>
    <lineage>
        <taxon>Bacteria</taxon>
        <taxon>Thermotogati</taxon>
        <taxon>Deinococcota</taxon>
        <taxon>Deinococci</taxon>
        <taxon>Deinococcales</taxon>
        <taxon>Deinococcaceae</taxon>
        <taxon>Deinococcus</taxon>
    </lineage>
</organism>
<evidence type="ECO:0000313" key="5">
    <source>
        <dbReference type="EMBL" id="MFB9995406.1"/>
    </source>
</evidence>
<sequence>MLNTIFITGTASGFGRATVERFARAGWAVAATVRHEKHRHIFDALPQVRVYVVDVTDHQRVHAAVKEVWSDFGHVDVVVNNAGFAHYGPLEASSPEQIRAQFDTNFFGLVTVCQAFLPFLRLQGSGTIVNVASLSAKMGFPFFTIYSASKAAVAALSEGLTVELAPFGIQVKGVFPGTHATQIFTKMDAGGGEAAHEYRPYLRHFIAAQSGISQVSSPNNVADLIWQAVHDRSGRYEYVAGRDATFLIALKRLLPQGLWKAVQVRGLVRAPSKGQLRLLSRIMAGTDELEVRADPEPG</sequence>
<dbReference type="SMART" id="SM00822">
    <property type="entry name" value="PKS_KR"/>
    <property type="match status" value="1"/>
</dbReference>
<dbReference type="Gene3D" id="3.40.50.720">
    <property type="entry name" value="NAD(P)-binding Rossmann-like Domain"/>
    <property type="match status" value="1"/>
</dbReference>
<dbReference type="RefSeq" id="WP_380017311.1">
    <property type="nucleotide sequence ID" value="NZ_JBHLYR010000091.1"/>
</dbReference>
<dbReference type="InterPro" id="IPR057326">
    <property type="entry name" value="KR_dom"/>
</dbReference>
<dbReference type="PANTHER" id="PTHR43976">
    <property type="entry name" value="SHORT CHAIN DEHYDROGENASE"/>
    <property type="match status" value="1"/>
</dbReference>
<gene>
    <name evidence="5" type="ORF">ACFFLM_26040</name>
</gene>
<evidence type="ECO:0000256" key="2">
    <source>
        <dbReference type="ARBA" id="ARBA00023002"/>
    </source>
</evidence>
<dbReference type="EC" id="1.1.-.-" evidence="5"/>
<evidence type="ECO:0000256" key="1">
    <source>
        <dbReference type="ARBA" id="ARBA00006484"/>
    </source>
</evidence>
<evidence type="ECO:0000256" key="3">
    <source>
        <dbReference type="RuleBase" id="RU000363"/>
    </source>
</evidence>
<dbReference type="InterPro" id="IPR051911">
    <property type="entry name" value="SDR_oxidoreductase"/>
</dbReference>
<dbReference type="Pfam" id="PF00106">
    <property type="entry name" value="adh_short"/>
    <property type="match status" value="1"/>
</dbReference>
<dbReference type="InterPro" id="IPR002347">
    <property type="entry name" value="SDR_fam"/>
</dbReference>
<reference evidence="5 6" key="1">
    <citation type="submission" date="2024-09" db="EMBL/GenBank/DDBJ databases">
        <authorList>
            <person name="Sun Q."/>
            <person name="Mori K."/>
        </authorList>
    </citation>
    <scope>NUCLEOTIDE SEQUENCE [LARGE SCALE GENOMIC DNA]</scope>
    <source>
        <strain evidence="5 6">JCM 13503</strain>
    </source>
</reference>
<dbReference type="GO" id="GO:0016491">
    <property type="term" value="F:oxidoreductase activity"/>
    <property type="evidence" value="ECO:0007669"/>
    <property type="project" value="UniProtKB-KW"/>
</dbReference>
<proteinExistence type="inferred from homology"/>
<dbReference type="SUPFAM" id="SSF51735">
    <property type="entry name" value="NAD(P)-binding Rossmann-fold domains"/>
    <property type="match status" value="1"/>
</dbReference>
<accession>A0ABV6BAG5</accession>
<keyword evidence="2 5" id="KW-0560">Oxidoreductase</keyword>
<comment type="caution">
    <text evidence="5">The sequence shown here is derived from an EMBL/GenBank/DDBJ whole genome shotgun (WGS) entry which is preliminary data.</text>
</comment>